<proteinExistence type="predicted"/>
<reference evidence="2" key="1">
    <citation type="journal article" date="2019" name="Int. J. Syst. Evol. Microbiol.">
        <title>The Global Catalogue of Microorganisms (GCM) 10K type strain sequencing project: providing services to taxonomists for standard genome sequencing and annotation.</title>
        <authorList>
            <consortium name="The Broad Institute Genomics Platform"/>
            <consortium name="The Broad Institute Genome Sequencing Center for Infectious Disease"/>
            <person name="Wu L."/>
            <person name="Ma J."/>
        </authorList>
    </citation>
    <scope>NUCLEOTIDE SEQUENCE [LARGE SCALE GENOMIC DNA]</scope>
    <source>
        <strain evidence="2">CCM 7756</strain>
    </source>
</reference>
<protein>
    <submittedName>
        <fullName evidence="1">GrpB family protein</fullName>
    </submittedName>
</protein>
<keyword evidence="2" id="KW-1185">Reference proteome</keyword>
<dbReference type="PANTHER" id="PTHR34822">
    <property type="entry name" value="GRPB DOMAIN PROTEIN (AFU_ORTHOLOGUE AFUA_1G01530)"/>
    <property type="match status" value="1"/>
</dbReference>
<organism evidence="1 2">
    <name type="scientific">Salinicoccus sesuvii</name>
    <dbReference type="NCBI Taxonomy" id="868281"/>
    <lineage>
        <taxon>Bacteria</taxon>
        <taxon>Bacillati</taxon>
        <taxon>Bacillota</taxon>
        <taxon>Bacilli</taxon>
        <taxon>Bacillales</taxon>
        <taxon>Staphylococcaceae</taxon>
        <taxon>Salinicoccus</taxon>
    </lineage>
</organism>
<name>A0ABV7N8N9_9STAP</name>
<dbReference type="SUPFAM" id="SSF81301">
    <property type="entry name" value="Nucleotidyltransferase"/>
    <property type="match status" value="1"/>
</dbReference>
<dbReference type="InterPro" id="IPR043519">
    <property type="entry name" value="NT_sf"/>
</dbReference>
<evidence type="ECO:0000313" key="1">
    <source>
        <dbReference type="EMBL" id="MFC3388567.1"/>
    </source>
</evidence>
<dbReference type="EMBL" id="JBHRVQ010000001">
    <property type="protein sequence ID" value="MFC3388567.1"/>
    <property type="molecule type" value="Genomic_DNA"/>
</dbReference>
<dbReference type="Proteomes" id="UP001595637">
    <property type="component" value="Unassembled WGS sequence"/>
</dbReference>
<evidence type="ECO:0000313" key="2">
    <source>
        <dbReference type="Proteomes" id="UP001595637"/>
    </source>
</evidence>
<accession>A0ABV7N8N9</accession>
<dbReference type="Pfam" id="PF04229">
    <property type="entry name" value="GrpB"/>
    <property type="match status" value="1"/>
</dbReference>
<gene>
    <name evidence="1" type="ORF">ACFOEO_08295</name>
</gene>
<dbReference type="Gene3D" id="3.30.460.10">
    <property type="entry name" value="Beta Polymerase, domain 2"/>
    <property type="match status" value="1"/>
</dbReference>
<dbReference type="PANTHER" id="PTHR34822:SF1">
    <property type="entry name" value="GRPB FAMILY PROTEIN"/>
    <property type="match status" value="1"/>
</dbReference>
<sequence>MSLGIERGKVFLVDYDRNWAREYVAIKNKIVEATILRDSQIEHVGSTSIRGCRAKPIIDILVGVEDYKSLDKDFYKQMQNIGYYRLQVSREDSIVMASFKDNDFSIHTCFIHLANYPSLKWEEMIKFRDILNSNVVLRDEYIFLKNHLQEQYWDDRSTYTKRKGVFIKKVLENASSD</sequence>
<dbReference type="InterPro" id="IPR007344">
    <property type="entry name" value="GrpB/CoaE"/>
</dbReference>
<comment type="caution">
    <text evidence="1">The sequence shown here is derived from an EMBL/GenBank/DDBJ whole genome shotgun (WGS) entry which is preliminary data.</text>
</comment>
<dbReference type="RefSeq" id="WP_380654238.1">
    <property type="nucleotide sequence ID" value="NZ_JBHRVQ010000001.1"/>
</dbReference>